<evidence type="ECO:0000256" key="2">
    <source>
        <dbReference type="ARBA" id="ARBA00022695"/>
    </source>
</evidence>
<dbReference type="NCBIfam" id="TIGR03135">
    <property type="entry name" value="malonate_mdcG"/>
    <property type="match status" value="1"/>
</dbReference>
<name>A0ABW0MSW4_9BURK</name>
<sequence>MLARHDLLWLSEGGWREAVWTVPDEAAPALLRWREAGWPVVVRRADADLAPGQVSVGIPLPPRAEDGRKLRVGGRVGLDGVCRHAPPLPLAQLTGMPQHWQGALAALSQQAQAQGLAIRVYGSAALQAITGQAYLRAGSDIDLLLQPGGVAELDAALALLRTHAQALPLDGEIVFPGGRAVAWKELAAARDGALASRVLVKEMTRVALVRIDELLASLEEQACLN</sequence>
<keyword evidence="6" id="KW-1185">Reference proteome</keyword>
<proteinExistence type="predicted"/>
<protein>
    <submittedName>
        <fullName evidence="5">Malonate decarboxylase holo-[acyl-carrier-protein] synthase</fullName>
        <ecNumber evidence="5">2.7.7.66</ecNumber>
    </submittedName>
</protein>
<dbReference type="EC" id="2.7.7.66" evidence="5"/>
<dbReference type="GO" id="GO:0016779">
    <property type="term" value="F:nucleotidyltransferase activity"/>
    <property type="evidence" value="ECO:0007669"/>
    <property type="project" value="UniProtKB-KW"/>
</dbReference>
<evidence type="ECO:0000259" key="3">
    <source>
        <dbReference type="Pfam" id="PF10620"/>
    </source>
</evidence>
<accession>A0ABW0MSW4</accession>
<dbReference type="RefSeq" id="WP_379760915.1">
    <property type="nucleotide sequence ID" value="NZ_JBHSMR010000014.1"/>
</dbReference>
<keyword evidence="2 5" id="KW-0548">Nucleotidyltransferase</keyword>
<evidence type="ECO:0000256" key="1">
    <source>
        <dbReference type="ARBA" id="ARBA00022679"/>
    </source>
</evidence>
<gene>
    <name evidence="5" type="primary">mdcG</name>
    <name evidence="5" type="ORF">ACFPQ5_22250</name>
</gene>
<dbReference type="InterPro" id="IPR017557">
    <property type="entry name" value="Holo-ACP_synthase"/>
</dbReference>
<keyword evidence="1 5" id="KW-0808">Transferase</keyword>
<organism evidence="5 6">
    <name type="scientific">Massilia suwonensis</name>
    <dbReference type="NCBI Taxonomy" id="648895"/>
    <lineage>
        <taxon>Bacteria</taxon>
        <taxon>Pseudomonadati</taxon>
        <taxon>Pseudomonadota</taxon>
        <taxon>Betaproteobacteria</taxon>
        <taxon>Burkholderiales</taxon>
        <taxon>Oxalobacteraceae</taxon>
        <taxon>Telluria group</taxon>
        <taxon>Massilia</taxon>
    </lineage>
</organism>
<dbReference type="EMBL" id="JBHSMR010000014">
    <property type="protein sequence ID" value="MFC5480935.1"/>
    <property type="molecule type" value="Genomic_DNA"/>
</dbReference>
<dbReference type="Proteomes" id="UP001596101">
    <property type="component" value="Unassembled WGS sequence"/>
</dbReference>
<feature type="domain" description="Phosphoribosyl-dephospho-CoA transferase MdcG C-terminal" evidence="3">
    <location>
        <begin position="93"/>
        <end position="210"/>
    </location>
</feature>
<dbReference type="InterPro" id="IPR048903">
    <property type="entry name" value="MdcG_N"/>
</dbReference>
<comment type="caution">
    <text evidence="5">The sequence shown here is derived from an EMBL/GenBank/DDBJ whole genome shotgun (WGS) entry which is preliminary data.</text>
</comment>
<evidence type="ECO:0000313" key="5">
    <source>
        <dbReference type="EMBL" id="MFC5480935.1"/>
    </source>
</evidence>
<dbReference type="Pfam" id="PF20866">
    <property type="entry name" value="MdcG_N"/>
    <property type="match status" value="1"/>
</dbReference>
<evidence type="ECO:0000313" key="6">
    <source>
        <dbReference type="Proteomes" id="UP001596101"/>
    </source>
</evidence>
<feature type="domain" description="Phosphoribosyl-dephospho-CoA transferase MdcG N-terminal" evidence="4">
    <location>
        <begin position="4"/>
        <end position="87"/>
    </location>
</feature>
<evidence type="ECO:0000259" key="4">
    <source>
        <dbReference type="Pfam" id="PF20866"/>
    </source>
</evidence>
<dbReference type="InterPro" id="IPR049180">
    <property type="entry name" value="MdcG_C"/>
</dbReference>
<reference evidence="6" key="1">
    <citation type="journal article" date="2019" name="Int. J. Syst. Evol. Microbiol.">
        <title>The Global Catalogue of Microorganisms (GCM) 10K type strain sequencing project: providing services to taxonomists for standard genome sequencing and annotation.</title>
        <authorList>
            <consortium name="The Broad Institute Genomics Platform"/>
            <consortium name="The Broad Institute Genome Sequencing Center for Infectious Disease"/>
            <person name="Wu L."/>
            <person name="Ma J."/>
        </authorList>
    </citation>
    <scope>NUCLEOTIDE SEQUENCE [LARGE SCALE GENOMIC DNA]</scope>
    <source>
        <strain evidence="6">CCUG 43111</strain>
    </source>
</reference>
<dbReference type="Pfam" id="PF10620">
    <property type="entry name" value="MdcG"/>
    <property type="match status" value="1"/>
</dbReference>